<dbReference type="GO" id="GO:0046872">
    <property type="term" value="F:metal ion binding"/>
    <property type="evidence" value="ECO:0007669"/>
    <property type="project" value="InterPro"/>
</dbReference>
<keyword evidence="10" id="KW-1185">Reference proteome</keyword>
<evidence type="ECO:0000256" key="1">
    <source>
        <dbReference type="ARBA" id="ARBA00022741"/>
    </source>
</evidence>
<dbReference type="InterPro" id="IPR013815">
    <property type="entry name" value="ATP_grasp_subdomain_1"/>
</dbReference>
<accession>A0A484I9Z2</accession>
<dbReference type="UniPathway" id="UPA00074">
    <property type="reaction ID" value="UER00942"/>
</dbReference>
<feature type="binding site" evidence="6">
    <location>
        <begin position="273"/>
        <end position="274"/>
    </location>
    <ligand>
        <name>ATP</name>
        <dbReference type="ChEBI" id="CHEBI:30616"/>
    </ligand>
</feature>
<keyword evidence="2 6" id="KW-0658">Purine biosynthesis</keyword>
<dbReference type="KEGG" id="nfn:NFRAN_0513"/>
<evidence type="ECO:0000256" key="7">
    <source>
        <dbReference type="RuleBase" id="RU361200"/>
    </source>
</evidence>
<dbReference type="PROSITE" id="PS50975">
    <property type="entry name" value="ATP_GRASP"/>
    <property type="match status" value="1"/>
</dbReference>
<dbReference type="NCBIfam" id="NF004675">
    <property type="entry name" value="PRK06019.1-1"/>
    <property type="match status" value="1"/>
</dbReference>
<evidence type="ECO:0000256" key="4">
    <source>
        <dbReference type="ARBA" id="ARBA00022840"/>
    </source>
</evidence>
<dbReference type="Gene3D" id="3.40.50.20">
    <property type="match status" value="1"/>
</dbReference>
<comment type="caution">
    <text evidence="6">Lacks conserved residue(s) required for the propagation of feature annotation.</text>
</comment>
<dbReference type="SUPFAM" id="SSF51246">
    <property type="entry name" value="Rudiment single hybrid motif"/>
    <property type="match status" value="1"/>
</dbReference>
<dbReference type="SUPFAM" id="SSF52440">
    <property type="entry name" value="PreATP-grasp domain"/>
    <property type="match status" value="1"/>
</dbReference>
<keyword evidence="4 6" id="KW-0067">ATP-binding</keyword>
<dbReference type="Gene3D" id="3.30.1490.20">
    <property type="entry name" value="ATP-grasp fold, A domain"/>
    <property type="match status" value="1"/>
</dbReference>
<evidence type="ECO:0000256" key="3">
    <source>
        <dbReference type="ARBA" id="ARBA00022793"/>
    </source>
</evidence>
<dbReference type="PANTHER" id="PTHR11609:SF5">
    <property type="entry name" value="PHOSPHORIBOSYLAMINOIMIDAZOLE CARBOXYLASE"/>
    <property type="match status" value="1"/>
</dbReference>
<feature type="binding site" evidence="6">
    <location>
        <position position="196"/>
    </location>
    <ligand>
        <name>ATP</name>
        <dbReference type="ChEBI" id="CHEBI:30616"/>
    </ligand>
</feature>
<evidence type="ECO:0000256" key="5">
    <source>
        <dbReference type="ARBA" id="ARBA00023239"/>
    </source>
</evidence>
<evidence type="ECO:0000259" key="8">
    <source>
        <dbReference type="PROSITE" id="PS50975"/>
    </source>
</evidence>
<dbReference type="Gene3D" id="3.30.470.20">
    <property type="entry name" value="ATP-grasp fold, B domain"/>
    <property type="match status" value="1"/>
</dbReference>
<keyword evidence="1 6" id="KW-0547">Nucleotide-binding</keyword>
<sequence length="393" mass="44010">MTLYKDKLSVTEPIRLGIIGGGQLGKMLAAEAKRMSMQVVILDPTTRCPASSFADKVIVGNFSDEQKIYELAHEVDLVTYEIELANSRALTNLENSGVQVHPSPKTLSIVQNKLRQKKFLRENNISVPDFKEVLDEDQVDKVCAEFGYPVLLKACEDSYDGRGNYLIRSRDDIKGALEYFSGRECMLEKYVNFKKELSIMIARNPSGCISYFPVVENIHEDHILKTTIAPAQITAMAEKRAIDLAVKTMESLKGSGIFGIEMFLDEDDEVLINEIAPRPHNSGHYTIEACSVSQFEQHLRAILDYPMPQPTLESKAVMINILGPEEVSGPYTLNGIRDTLALPGVRIHLYGKEETRPKRKLGHVTILISNTNPLVVRDMVERKLSVQGKQKMA</sequence>
<reference evidence="9 10" key="1">
    <citation type="submission" date="2019-02" db="EMBL/GenBank/DDBJ databases">
        <authorList>
            <person name="Lehtovirta-Morley E L."/>
        </authorList>
    </citation>
    <scope>NUCLEOTIDE SEQUENCE [LARGE SCALE GENOMIC DNA]</scope>
    <source>
        <strain evidence="9">NFRAN1</strain>
    </source>
</reference>
<comment type="function">
    <text evidence="6">Catalyzes the ATP-dependent conversion of 5-aminoimidazole ribonucleotide (AIR) and HCO(3)(-) to N5-carboxyaminoimidazole ribonucleotide (N5-CAIR).</text>
</comment>
<name>A0A484I9Z2_9ARCH</name>
<organism evidence="9 10">
    <name type="scientific">Candidatus Nitrosocosmicus franklandianus</name>
    <dbReference type="NCBI Taxonomy" id="1798806"/>
    <lineage>
        <taxon>Archaea</taxon>
        <taxon>Nitrososphaerota</taxon>
        <taxon>Nitrososphaeria</taxon>
        <taxon>Nitrososphaerales</taxon>
        <taxon>Nitrososphaeraceae</taxon>
        <taxon>Candidatus Nitrosocosmicus</taxon>
    </lineage>
</organism>
<keyword evidence="3" id="KW-0210">Decarboxylase</keyword>
<evidence type="ECO:0000256" key="2">
    <source>
        <dbReference type="ARBA" id="ARBA00022755"/>
    </source>
</evidence>
<dbReference type="InterPro" id="IPR005875">
    <property type="entry name" value="PurK"/>
</dbReference>
<comment type="catalytic activity">
    <reaction evidence="6 7">
        <text>5-amino-1-(5-phospho-beta-D-ribosyl)imidazole + hydrogencarbonate + ATP = 5-carboxyamino-1-(5-phospho-D-ribosyl)imidazole + ADP + phosphate + 2 H(+)</text>
        <dbReference type="Rhea" id="RHEA:19317"/>
        <dbReference type="ChEBI" id="CHEBI:15378"/>
        <dbReference type="ChEBI" id="CHEBI:17544"/>
        <dbReference type="ChEBI" id="CHEBI:30616"/>
        <dbReference type="ChEBI" id="CHEBI:43474"/>
        <dbReference type="ChEBI" id="CHEBI:58730"/>
        <dbReference type="ChEBI" id="CHEBI:137981"/>
        <dbReference type="ChEBI" id="CHEBI:456216"/>
        <dbReference type="EC" id="6.3.4.18"/>
    </reaction>
</comment>
<dbReference type="HAMAP" id="MF_01928">
    <property type="entry name" value="PurK"/>
    <property type="match status" value="1"/>
</dbReference>
<dbReference type="FunFam" id="3.30.470.20:FF:000037">
    <property type="entry name" value="Phosphoribosylaminoimidazole carboxylase, chloroplastic"/>
    <property type="match status" value="1"/>
</dbReference>
<dbReference type="GO" id="GO:0034028">
    <property type="term" value="F:5-(carboxyamino)imidazole ribonucleotide synthase activity"/>
    <property type="evidence" value="ECO:0007669"/>
    <property type="project" value="UniProtKB-UniRule"/>
</dbReference>
<keyword evidence="6 7" id="KW-0436">Ligase</keyword>
<dbReference type="InterPro" id="IPR016185">
    <property type="entry name" value="PreATP-grasp_dom_sf"/>
</dbReference>
<comment type="function">
    <text evidence="7">Catalyzes the ATP-dependent conversion of 5-aminoimidazole ribonucleotide (AIR) and HCO(3)- to N5-carboxyaminoimidazole ribonucleotide (N5-CAIR).</text>
</comment>
<dbReference type="InterPro" id="IPR054350">
    <property type="entry name" value="PurT/PurK_preATP-grasp"/>
</dbReference>
<dbReference type="Pfam" id="PF22660">
    <property type="entry name" value="RS_preATP-grasp-like"/>
    <property type="match status" value="1"/>
</dbReference>
<dbReference type="InterPro" id="IPR011761">
    <property type="entry name" value="ATP-grasp"/>
</dbReference>
<dbReference type="GO" id="GO:0006189">
    <property type="term" value="P:'de novo' IMP biosynthetic process"/>
    <property type="evidence" value="ECO:0007669"/>
    <property type="project" value="UniProtKB-UniRule"/>
</dbReference>
<dbReference type="EC" id="6.3.4.18" evidence="6 7"/>
<proteinExistence type="inferred from homology"/>
<feature type="binding site" evidence="6">
    <location>
        <begin position="188"/>
        <end position="191"/>
    </location>
    <ligand>
        <name>ATP</name>
        <dbReference type="ChEBI" id="CHEBI:30616"/>
    </ligand>
</feature>
<comment type="similarity">
    <text evidence="6 7">Belongs to the PurK/PurT family.</text>
</comment>
<dbReference type="PANTHER" id="PTHR11609">
    <property type="entry name" value="PURINE BIOSYNTHESIS PROTEIN 6/7, PUR6/7"/>
    <property type="match status" value="1"/>
</dbReference>
<dbReference type="NCBIfam" id="TIGR01161">
    <property type="entry name" value="purK"/>
    <property type="match status" value="1"/>
</dbReference>
<comment type="pathway">
    <text evidence="6 7">Purine metabolism; IMP biosynthesis via de novo pathway; 5-amino-1-(5-phospho-D-ribosyl)imidazole-4-carboxylate from 5-amino-1-(5-phospho-D-ribosyl)imidazole (N5-CAIR route): step 1/2.</text>
</comment>
<feature type="binding site" evidence="6">
    <location>
        <position position="153"/>
    </location>
    <ligand>
        <name>ATP</name>
        <dbReference type="ChEBI" id="CHEBI:30616"/>
    </ligand>
</feature>
<protein>
    <recommendedName>
        <fullName evidence="6 7">N5-carboxyaminoimidazole ribonucleotide synthase</fullName>
        <shortName evidence="6 7">N5-CAIR synthase</shortName>
        <ecNumber evidence="6 7">6.3.4.18</ecNumber>
    </recommendedName>
    <alternativeName>
        <fullName evidence="6 7">5-(carboxyamino)imidazole ribonucleotide synthetase</fullName>
    </alternativeName>
</protein>
<keyword evidence="5" id="KW-0456">Lyase</keyword>
<evidence type="ECO:0000256" key="6">
    <source>
        <dbReference type="HAMAP-Rule" id="MF_01928"/>
    </source>
</evidence>
<dbReference type="InterPro" id="IPR040686">
    <property type="entry name" value="PurK_C"/>
</dbReference>
<dbReference type="NCBIfam" id="NF004679">
    <property type="entry name" value="PRK06019.1-5"/>
    <property type="match status" value="1"/>
</dbReference>
<comment type="subunit">
    <text evidence="6">Homodimer.</text>
</comment>
<dbReference type="Pfam" id="PF02222">
    <property type="entry name" value="ATP-grasp"/>
    <property type="match status" value="1"/>
</dbReference>
<gene>
    <name evidence="6 7 9" type="primary">purK</name>
    <name evidence="9" type="ORF">NFRAN_0513</name>
</gene>
<feature type="domain" description="ATP-grasp" evidence="8">
    <location>
        <begin position="117"/>
        <end position="303"/>
    </location>
</feature>
<dbReference type="AlphaFoldDB" id="A0A484I9Z2"/>
<feature type="binding site" evidence="6">
    <location>
        <position position="113"/>
    </location>
    <ligand>
        <name>ATP</name>
        <dbReference type="ChEBI" id="CHEBI:30616"/>
    </ligand>
</feature>
<dbReference type="Pfam" id="PF17769">
    <property type="entry name" value="PurK_C"/>
    <property type="match status" value="1"/>
</dbReference>
<dbReference type="GO" id="GO:0005524">
    <property type="term" value="F:ATP binding"/>
    <property type="evidence" value="ECO:0007669"/>
    <property type="project" value="UniProtKB-UniRule"/>
</dbReference>
<dbReference type="SUPFAM" id="SSF56059">
    <property type="entry name" value="Glutathione synthetase ATP-binding domain-like"/>
    <property type="match status" value="1"/>
</dbReference>
<evidence type="ECO:0000313" key="10">
    <source>
        <dbReference type="Proteomes" id="UP000294299"/>
    </source>
</evidence>
<feature type="binding site" evidence="6">
    <location>
        <position position="219"/>
    </location>
    <ligand>
        <name>ATP</name>
        <dbReference type="ChEBI" id="CHEBI:30616"/>
    </ligand>
</feature>
<dbReference type="EMBL" id="LR216287">
    <property type="protein sequence ID" value="VFJ12834.1"/>
    <property type="molecule type" value="Genomic_DNA"/>
</dbReference>
<dbReference type="InterPro" id="IPR003135">
    <property type="entry name" value="ATP-grasp_carboxylate-amine"/>
</dbReference>
<dbReference type="InterPro" id="IPR011054">
    <property type="entry name" value="Rudment_hybrid_motif"/>
</dbReference>
<dbReference type="Proteomes" id="UP000294299">
    <property type="component" value="Chromosome NFRAN"/>
</dbReference>
<evidence type="ECO:0000313" key="9">
    <source>
        <dbReference type="EMBL" id="VFJ12834.1"/>
    </source>
</evidence>
<dbReference type="GO" id="GO:0004638">
    <property type="term" value="F:phosphoribosylaminoimidazole carboxylase activity"/>
    <property type="evidence" value="ECO:0007669"/>
    <property type="project" value="InterPro"/>
</dbReference>